<reference evidence="6 7" key="1">
    <citation type="submission" date="2016-10" db="EMBL/GenBank/DDBJ databases">
        <authorList>
            <person name="de Groot N.N."/>
        </authorList>
    </citation>
    <scope>NUCLEOTIDE SEQUENCE [LARGE SCALE GENOMIC DNA]</scope>
    <source>
        <strain evidence="6 7">DSM 43019</strain>
    </source>
</reference>
<evidence type="ECO:0000313" key="7">
    <source>
        <dbReference type="Proteomes" id="UP000199645"/>
    </source>
</evidence>
<dbReference type="PANTHER" id="PTHR30055">
    <property type="entry name" value="HTH-TYPE TRANSCRIPTIONAL REGULATOR RUTR"/>
    <property type="match status" value="1"/>
</dbReference>
<name>A0A1I2G7K9_9ACTN</name>
<evidence type="ECO:0000256" key="3">
    <source>
        <dbReference type="ARBA" id="ARBA00023163"/>
    </source>
</evidence>
<evidence type="ECO:0000313" key="6">
    <source>
        <dbReference type="EMBL" id="SFF13188.1"/>
    </source>
</evidence>
<keyword evidence="2 4" id="KW-0238">DNA-binding</keyword>
<sequence length="186" mass="20563">MKTRAYTQTGRAESAAATRQRIVAAAIAALGESPEVTLADVAARAEVSVQTVLRRFGTRAALIAEAATALAAEREVPPGDPARAIRALYGQYEQRGDANLRLLAGEDADPHVRRLMDHGRARHRDWVERAFAPALGAHPAEEREALLDLLVVATDVYTWKLLRRDRGLSRRRAESRVEQLVDRILR</sequence>
<dbReference type="InterPro" id="IPR001647">
    <property type="entry name" value="HTH_TetR"/>
</dbReference>
<dbReference type="OrthoDB" id="5177743at2"/>
<keyword evidence="7" id="KW-1185">Reference proteome</keyword>
<dbReference type="AlphaFoldDB" id="A0A1I2G7K9"/>
<organism evidence="6 7">
    <name type="scientific">Actinoplanes philippinensis</name>
    <dbReference type="NCBI Taxonomy" id="35752"/>
    <lineage>
        <taxon>Bacteria</taxon>
        <taxon>Bacillati</taxon>
        <taxon>Actinomycetota</taxon>
        <taxon>Actinomycetes</taxon>
        <taxon>Micromonosporales</taxon>
        <taxon>Micromonosporaceae</taxon>
        <taxon>Actinoplanes</taxon>
    </lineage>
</organism>
<dbReference type="RefSeq" id="WP_093615254.1">
    <property type="nucleotide sequence ID" value="NZ_BOMT01000023.1"/>
</dbReference>
<dbReference type="Proteomes" id="UP000199645">
    <property type="component" value="Unassembled WGS sequence"/>
</dbReference>
<evidence type="ECO:0000259" key="5">
    <source>
        <dbReference type="PROSITE" id="PS50977"/>
    </source>
</evidence>
<keyword evidence="3" id="KW-0804">Transcription</keyword>
<dbReference type="InterPro" id="IPR009057">
    <property type="entry name" value="Homeodomain-like_sf"/>
</dbReference>
<accession>A0A1I2G7K9</accession>
<dbReference type="InterPro" id="IPR050109">
    <property type="entry name" value="HTH-type_TetR-like_transc_reg"/>
</dbReference>
<feature type="DNA-binding region" description="H-T-H motif" evidence="4">
    <location>
        <begin position="37"/>
        <end position="56"/>
    </location>
</feature>
<keyword evidence="1" id="KW-0805">Transcription regulation</keyword>
<dbReference type="GO" id="GO:0003700">
    <property type="term" value="F:DNA-binding transcription factor activity"/>
    <property type="evidence" value="ECO:0007669"/>
    <property type="project" value="TreeGrafter"/>
</dbReference>
<gene>
    <name evidence="6" type="ORF">SAMN05421541_106270</name>
</gene>
<dbReference type="PANTHER" id="PTHR30055:SF234">
    <property type="entry name" value="HTH-TYPE TRANSCRIPTIONAL REGULATOR BETI"/>
    <property type="match status" value="1"/>
</dbReference>
<proteinExistence type="predicted"/>
<dbReference type="STRING" id="35752.SAMN05421541_106270"/>
<evidence type="ECO:0000256" key="1">
    <source>
        <dbReference type="ARBA" id="ARBA00023015"/>
    </source>
</evidence>
<dbReference type="SUPFAM" id="SSF46689">
    <property type="entry name" value="Homeodomain-like"/>
    <property type="match status" value="1"/>
</dbReference>
<dbReference type="EMBL" id="FONV01000006">
    <property type="protein sequence ID" value="SFF13188.1"/>
    <property type="molecule type" value="Genomic_DNA"/>
</dbReference>
<dbReference type="GO" id="GO:0000976">
    <property type="term" value="F:transcription cis-regulatory region binding"/>
    <property type="evidence" value="ECO:0007669"/>
    <property type="project" value="TreeGrafter"/>
</dbReference>
<dbReference type="PROSITE" id="PS50977">
    <property type="entry name" value="HTH_TETR_2"/>
    <property type="match status" value="1"/>
</dbReference>
<evidence type="ECO:0000256" key="2">
    <source>
        <dbReference type="ARBA" id="ARBA00023125"/>
    </source>
</evidence>
<dbReference type="Gene3D" id="1.10.357.10">
    <property type="entry name" value="Tetracycline Repressor, domain 2"/>
    <property type="match status" value="1"/>
</dbReference>
<protein>
    <submittedName>
        <fullName evidence="6">Regulatory protein, tetR family</fullName>
    </submittedName>
</protein>
<evidence type="ECO:0000256" key="4">
    <source>
        <dbReference type="PROSITE-ProRule" id="PRU00335"/>
    </source>
</evidence>
<feature type="domain" description="HTH tetR-type" evidence="5">
    <location>
        <begin position="16"/>
        <end position="74"/>
    </location>
</feature>